<dbReference type="Proteomes" id="UP000294299">
    <property type="component" value="Chromosome NFRAN"/>
</dbReference>
<name>A0A484IB08_9ARCH</name>
<accession>A0A484IB08</accession>
<dbReference type="GeneID" id="39421774"/>
<dbReference type="AlphaFoldDB" id="A0A484IB08"/>
<evidence type="ECO:0000313" key="2">
    <source>
        <dbReference type="Proteomes" id="UP000294299"/>
    </source>
</evidence>
<dbReference type="KEGG" id="nfn:NFRAN_2621"/>
<reference evidence="1 2" key="1">
    <citation type="submission" date="2019-02" db="EMBL/GenBank/DDBJ databases">
        <authorList>
            <person name="Lehtovirta-Morley E L."/>
        </authorList>
    </citation>
    <scope>NUCLEOTIDE SEQUENCE [LARGE SCALE GENOMIC DNA]</scope>
    <source>
        <strain evidence="1">NFRAN1</strain>
    </source>
</reference>
<evidence type="ECO:0000313" key="1">
    <source>
        <dbReference type="EMBL" id="VFJ14943.1"/>
    </source>
</evidence>
<dbReference type="InterPro" id="IPR047676">
    <property type="entry name" value="FxLYD_dom"/>
</dbReference>
<dbReference type="EMBL" id="LR216287">
    <property type="protein sequence ID" value="VFJ14943.1"/>
    <property type="molecule type" value="Genomic_DNA"/>
</dbReference>
<dbReference type="RefSeq" id="WP_134484999.1">
    <property type="nucleotide sequence ID" value="NZ_LR216287.1"/>
</dbReference>
<dbReference type="NCBIfam" id="NF038353">
    <property type="entry name" value="FxLYD_dom"/>
    <property type="match status" value="1"/>
</dbReference>
<keyword evidence="2" id="KW-1185">Reference proteome</keyword>
<dbReference type="OrthoDB" id="377615at2157"/>
<sequence>MKEIFSIILATLGLILTTPLAYGQQSLDSGTSADIDTSLNQTMNTTATTTGETTPEATIGKSENFTITDLRFRAESNQITGTITNNSTSQQSYITIYAVLFDKDDSFLGIAEGRPLVESLPPADNSPFSVDLFTGFGLYAMPEEVKAVDHYTIYVRGYDPLF</sequence>
<protein>
    <submittedName>
        <fullName evidence="1">Uncharacterized protein</fullName>
    </submittedName>
</protein>
<proteinExistence type="predicted"/>
<organism evidence="1 2">
    <name type="scientific">Candidatus Nitrosocosmicus franklandianus</name>
    <dbReference type="NCBI Taxonomy" id="1798806"/>
    <lineage>
        <taxon>Archaea</taxon>
        <taxon>Nitrososphaerota</taxon>
        <taxon>Nitrososphaeria</taxon>
        <taxon>Nitrososphaerales</taxon>
        <taxon>Nitrososphaeraceae</taxon>
        <taxon>Candidatus Nitrosocosmicus</taxon>
    </lineage>
</organism>
<gene>
    <name evidence="1" type="ORF">NFRAN_2621</name>
</gene>